<dbReference type="Pfam" id="PF02517">
    <property type="entry name" value="Rce1-like"/>
    <property type="match status" value="1"/>
</dbReference>
<dbReference type="Proteomes" id="UP000526501">
    <property type="component" value="Unassembled WGS sequence"/>
</dbReference>
<feature type="transmembrane region" description="Helical" evidence="1">
    <location>
        <begin position="171"/>
        <end position="189"/>
    </location>
</feature>
<dbReference type="PANTHER" id="PTHR39430:SF1">
    <property type="entry name" value="PROTEASE"/>
    <property type="match status" value="1"/>
</dbReference>
<feature type="transmembrane region" description="Helical" evidence="1">
    <location>
        <begin position="228"/>
        <end position="250"/>
    </location>
</feature>
<sequence>MKRDSKHMLYGLTPEQSSLKGIWLLCLLYFGSILSGAILSLIAFKITHAVDPDGSSYLAGKPYPNFLDRARWLSVLCLLPYLFIQCRLTNWKAIGFSRPALKTFLTWFSIGIPMILIIYGFNTLTGAFEFTWNTESILSRLLDAAVASFLIGSLEEIVFRGLVFRMFYTALRPLTAVLLSSFFFAVLHFKAPDFTLGVITPSEVGIAEAARIALTTAVAVFTQFDLKYLMAIFLVGVVLHQVFLITNNLWSSIAIHAGWVFTIKVFGKAFATTEKADAFSGTTNVADGYWVSIVLLVFIAGFGYVLHEKQTPAKLAS</sequence>
<gene>
    <name evidence="3" type="ORF">H5P27_19345</name>
</gene>
<reference evidence="3 4" key="1">
    <citation type="submission" date="2020-07" db="EMBL/GenBank/DDBJ databases">
        <authorList>
            <person name="Feng X."/>
        </authorList>
    </citation>
    <scope>NUCLEOTIDE SEQUENCE [LARGE SCALE GENOMIC DNA]</scope>
    <source>
        <strain evidence="3 4">JCM23202</strain>
    </source>
</reference>
<feature type="transmembrane region" description="Helical" evidence="1">
    <location>
        <begin position="21"/>
        <end position="46"/>
    </location>
</feature>
<name>A0A7X1BC42_9BACT</name>
<keyword evidence="3" id="KW-0645">Protease</keyword>
<keyword evidence="1" id="KW-0472">Membrane</keyword>
<dbReference type="AlphaFoldDB" id="A0A7X1BC42"/>
<dbReference type="InterPro" id="IPR003675">
    <property type="entry name" value="Rce1/LyrA-like_dom"/>
</dbReference>
<feature type="transmembrane region" description="Helical" evidence="1">
    <location>
        <begin position="141"/>
        <end position="159"/>
    </location>
</feature>
<keyword evidence="4" id="KW-1185">Reference proteome</keyword>
<dbReference type="PANTHER" id="PTHR39430">
    <property type="entry name" value="MEMBRANE-ASSOCIATED PROTEASE-RELATED"/>
    <property type="match status" value="1"/>
</dbReference>
<dbReference type="RefSeq" id="WP_185662070.1">
    <property type="nucleotide sequence ID" value="NZ_CAWPOO010000013.1"/>
</dbReference>
<dbReference type="GO" id="GO:0008237">
    <property type="term" value="F:metallopeptidase activity"/>
    <property type="evidence" value="ECO:0007669"/>
    <property type="project" value="UniProtKB-KW"/>
</dbReference>
<dbReference type="GO" id="GO:0006508">
    <property type="term" value="P:proteolysis"/>
    <property type="evidence" value="ECO:0007669"/>
    <property type="project" value="UniProtKB-KW"/>
</dbReference>
<organism evidence="3 4">
    <name type="scientific">Pelagicoccus albus</name>
    <dbReference type="NCBI Taxonomy" id="415222"/>
    <lineage>
        <taxon>Bacteria</taxon>
        <taxon>Pseudomonadati</taxon>
        <taxon>Verrucomicrobiota</taxon>
        <taxon>Opitutia</taxon>
        <taxon>Puniceicoccales</taxon>
        <taxon>Pelagicoccaceae</taxon>
        <taxon>Pelagicoccus</taxon>
    </lineage>
</organism>
<dbReference type="GO" id="GO:0004175">
    <property type="term" value="F:endopeptidase activity"/>
    <property type="evidence" value="ECO:0007669"/>
    <property type="project" value="UniProtKB-ARBA"/>
</dbReference>
<keyword evidence="3" id="KW-0482">Metalloprotease</keyword>
<dbReference type="GO" id="GO:0080120">
    <property type="term" value="P:CAAX-box protein maturation"/>
    <property type="evidence" value="ECO:0007669"/>
    <property type="project" value="UniProtKB-ARBA"/>
</dbReference>
<keyword evidence="1" id="KW-1133">Transmembrane helix</keyword>
<feature type="transmembrane region" description="Helical" evidence="1">
    <location>
        <begin position="104"/>
        <end position="121"/>
    </location>
</feature>
<comment type="caution">
    <text evidence="3">The sequence shown here is derived from an EMBL/GenBank/DDBJ whole genome shotgun (WGS) entry which is preliminary data.</text>
</comment>
<proteinExistence type="predicted"/>
<feature type="transmembrane region" description="Helical" evidence="1">
    <location>
        <begin position="289"/>
        <end position="307"/>
    </location>
</feature>
<feature type="domain" description="CAAX prenyl protease 2/Lysostaphin resistance protein A-like" evidence="2">
    <location>
        <begin position="141"/>
        <end position="261"/>
    </location>
</feature>
<feature type="transmembrane region" description="Helical" evidence="1">
    <location>
        <begin position="66"/>
        <end position="84"/>
    </location>
</feature>
<evidence type="ECO:0000313" key="3">
    <source>
        <dbReference type="EMBL" id="MBC2608220.1"/>
    </source>
</evidence>
<feature type="transmembrane region" description="Helical" evidence="1">
    <location>
        <begin position="204"/>
        <end position="221"/>
    </location>
</feature>
<keyword evidence="1" id="KW-0812">Transmembrane</keyword>
<evidence type="ECO:0000313" key="4">
    <source>
        <dbReference type="Proteomes" id="UP000526501"/>
    </source>
</evidence>
<protein>
    <submittedName>
        <fullName evidence="3">CPBP family intramembrane metalloprotease</fullName>
    </submittedName>
</protein>
<keyword evidence="3" id="KW-0378">Hydrolase</keyword>
<evidence type="ECO:0000259" key="2">
    <source>
        <dbReference type="Pfam" id="PF02517"/>
    </source>
</evidence>
<evidence type="ECO:0000256" key="1">
    <source>
        <dbReference type="SAM" id="Phobius"/>
    </source>
</evidence>
<dbReference type="EMBL" id="JACHVC010000013">
    <property type="protein sequence ID" value="MBC2608220.1"/>
    <property type="molecule type" value="Genomic_DNA"/>
</dbReference>
<accession>A0A7X1BC42</accession>